<comment type="subcellular location">
    <subcellularLocation>
        <location evidence="1">Membrane</location>
    </subcellularLocation>
</comment>
<feature type="transmembrane region" description="Helical" evidence="5">
    <location>
        <begin position="109"/>
        <end position="127"/>
    </location>
</feature>
<dbReference type="AlphaFoldDB" id="A0A926P6L6"/>
<dbReference type="Pfam" id="PF01124">
    <property type="entry name" value="MAPEG"/>
    <property type="match status" value="1"/>
</dbReference>
<dbReference type="InterPro" id="IPR001129">
    <property type="entry name" value="Membr-assoc_MAPEG"/>
</dbReference>
<reference evidence="6" key="1">
    <citation type="submission" date="2020-05" db="EMBL/GenBank/DDBJ databases">
        <title>Identification of trans-AT polyketide cluster in two marine bacteria, producers of a novel glutaramide-containing polyketide sesbanimide D and analogs.</title>
        <authorList>
            <person name="Kacar D."/>
            <person name="Rodriguez P."/>
            <person name="Canedo L."/>
            <person name="Gonzalez E."/>
            <person name="Galan B."/>
            <person name="De La Calle F."/>
            <person name="Garcia J.L."/>
        </authorList>
    </citation>
    <scope>NUCLEOTIDE SEQUENCE</scope>
    <source>
        <strain evidence="6">PHM038</strain>
    </source>
</reference>
<evidence type="ECO:0000256" key="2">
    <source>
        <dbReference type="ARBA" id="ARBA00022692"/>
    </source>
</evidence>
<keyword evidence="2 5" id="KW-0812">Transmembrane</keyword>
<keyword evidence="4 5" id="KW-0472">Membrane</keyword>
<sequence length="129" mass="13630">MSYENALAAFVLITIATLGMEIMTTYATQGLAFGFSSNRPPVEKSGFALRVARTFQNQVESAAYVVPALVLATLSDAVIPGGALVALLIVLGRAAYVPLYYSGVPFIRVPVFGLGTLGSLYLAYFAWAG</sequence>
<keyword evidence="3 5" id="KW-1133">Transmembrane helix</keyword>
<comment type="caution">
    <text evidence="6">The sequence shown here is derived from an EMBL/GenBank/DDBJ whole genome shotgun (WGS) entry which is preliminary data.</text>
</comment>
<dbReference type="Gene3D" id="1.20.120.550">
    <property type="entry name" value="Membrane associated eicosanoid/glutathione metabolism-like domain"/>
    <property type="match status" value="1"/>
</dbReference>
<dbReference type="Proteomes" id="UP000598467">
    <property type="component" value="Unassembled WGS sequence"/>
</dbReference>
<protein>
    <submittedName>
        <fullName evidence="6">MAPEG family protein</fullName>
    </submittedName>
</protein>
<dbReference type="GO" id="GO:0016020">
    <property type="term" value="C:membrane"/>
    <property type="evidence" value="ECO:0007669"/>
    <property type="project" value="UniProtKB-SubCell"/>
</dbReference>
<accession>A0A926P6L6</accession>
<dbReference type="SUPFAM" id="SSF161084">
    <property type="entry name" value="MAPEG domain-like"/>
    <property type="match status" value="1"/>
</dbReference>
<evidence type="ECO:0000256" key="5">
    <source>
        <dbReference type="SAM" id="Phobius"/>
    </source>
</evidence>
<name>A0A926P6L6_9HYPH</name>
<dbReference type="RefSeq" id="WP_190294332.1">
    <property type="nucleotide sequence ID" value="NZ_JABFCZ010000048.1"/>
</dbReference>
<evidence type="ECO:0000256" key="1">
    <source>
        <dbReference type="ARBA" id="ARBA00004370"/>
    </source>
</evidence>
<evidence type="ECO:0000256" key="3">
    <source>
        <dbReference type="ARBA" id="ARBA00022989"/>
    </source>
</evidence>
<proteinExistence type="predicted"/>
<evidence type="ECO:0000313" key="6">
    <source>
        <dbReference type="EMBL" id="MBD1549641.1"/>
    </source>
</evidence>
<organism evidence="6 7">
    <name type="scientific">Roseibium aggregatum</name>
    <dbReference type="NCBI Taxonomy" id="187304"/>
    <lineage>
        <taxon>Bacteria</taxon>
        <taxon>Pseudomonadati</taxon>
        <taxon>Pseudomonadota</taxon>
        <taxon>Alphaproteobacteria</taxon>
        <taxon>Hyphomicrobiales</taxon>
        <taxon>Stappiaceae</taxon>
        <taxon>Roseibium</taxon>
    </lineage>
</organism>
<dbReference type="InterPro" id="IPR023352">
    <property type="entry name" value="MAPEG-like_dom_sf"/>
</dbReference>
<evidence type="ECO:0000256" key="4">
    <source>
        <dbReference type="ARBA" id="ARBA00023136"/>
    </source>
</evidence>
<dbReference type="EMBL" id="JABFCZ010000048">
    <property type="protein sequence ID" value="MBD1549641.1"/>
    <property type="molecule type" value="Genomic_DNA"/>
</dbReference>
<feature type="transmembrane region" description="Helical" evidence="5">
    <location>
        <begin position="77"/>
        <end position="97"/>
    </location>
</feature>
<evidence type="ECO:0000313" key="7">
    <source>
        <dbReference type="Proteomes" id="UP000598467"/>
    </source>
</evidence>
<gene>
    <name evidence="6" type="ORF">HK439_25590</name>
</gene>